<gene>
    <name evidence="3" type="ORF">EV689_10958</name>
    <name evidence="2" type="ORF">NCTC11188_00368</name>
</gene>
<dbReference type="Proteomes" id="UP000294683">
    <property type="component" value="Unassembled WGS sequence"/>
</dbReference>
<protein>
    <submittedName>
        <fullName evidence="3">HNH/ENDO VII superfamily nuclease</fullName>
    </submittedName>
</protein>
<organism evidence="2 4">
    <name type="scientific">Avibacterium gallinarum</name>
    <name type="common">Pasteurella gallinarum</name>
    <dbReference type="NCBI Taxonomy" id="755"/>
    <lineage>
        <taxon>Bacteria</taxon>
        <taxon>Pseudomonadati</taxon>
        <taxon>Pseudomonadota</taxon>
        <taxon>Gammaproteobacteria</taxon>
        <taxon>Pasteurellales</taxon>
        <taxon>Pasteurellaceae</taxon>
        <taxon>Avibacterium</taxon>
    </lineage>
</organism>
<evidence type="ECO:0000313" key="4">
    <source>
        <dbReference type="Proteomes" id="UP000255113"/>
    </source>
</evidence>
<reference evidence="3 5" key="2">
    <citation type="submission" date="2019-03" db="EMBL/GenBank/DDBJ databases">
        <title>Genomic Encyclopedia of Type Strains, Phase IV (KMG-IV): sequencing the most valuable type-strain genomes for metagenomic binning, comparative biology and taxonomic classification.</title>
        <authorList>
            <person name="Goeker M."/>
        </authorList>
    </citation>
    <scope>NUCLEOTIDE SEQUENCE [LARGE SCALE GENOMIC DNA]</scope>
    <source>
        <strain evidence="3 5">DSM 17481</strain>
    </source>
</reference>
<keyword evidence="5" id="KW-1185">Reference proteome</keyword>
<dbReference type="EMBL" id="UGSQ01000003">
    <property type="protein sequence ID" value="SUB26037.1"/>
    <property type="molecule type" value="Genomic_DNA"/>
</dbReference>
<evidence type="ECO:0000313" key="5">
    <source>
        <dbReference type="Proteomes" id="UP000294683"/>
    </source>
</evidence>
<accession>A0A379AUM3</accession>
<evidence type="ECO:0000259" key="1">
    <source>
        <dbReference type="Pfam" id="PF14410"/>
    </source>
</evidence>
<dbReference type="Proteomes" id="UP000255113">
    <property type="component" value="Unassembled WGS sequence"/>
</dbReference>
<sequence>MLWKAGTSKLGDTASQPGKVQKTLLDHLIASKQEAIQALANNTEKAQREHGWEKSITIAGTGIKYTLKGTKQGEVGSEHNKERLNLQMTNTNINNSISGIYSLAETQGHLSKDERIVYQKANSALLSLEGLAAYGGVDTVMNTISRGGRGHQAIQAGRKKAVTEVNDKLKEAISRGWDGRLSEYQFNPADGTFTGKGGGKLINTGQKDPITGEYIFQRINNKGEFYDSYVVVNLDGSQRNSISKPERFKQPIVIADVENGYTRPYLRKETIDHIMEGYTKLENGDYYHAASDTTIKGPIDIGHTYGWEHRRLSLAAKEVGLTQSQFNDYVNAYPEKFRLENRSKNRGHYDEMPGKGDIERIKKDMQNFLNGR</sequence>
<dbReference type="Pfam" id="PF14410">
    <property type="entry name" value="GH-E"/>
    <property type="match status" value="1"/>
</dbReference>
<name>A0A379AUM3_AVIGA</name>
<dbReference type="InterPro" id="IPR026835">
    <property type="entry name" value="YqcG_C"/>
</dbReference>
<dbReference type="EMBL" id="SNXJ01000009">
    <property type="protein sequence ID" value="TDP27799.1"/>
    <property type="molecule type" value="Genomic_DNA"/>
</dbReference>
<reference evidence="2 4" key="1">
    <citation type="submission" date="2018-06" db="EMBL/GenBank/DDBJ databases">
        <authorList>
            <consortium name="Pathogen Informatics"/>
            <person name="Doyle S."/>
        </authorList>
    </citation>
    <scope>NUCLEOTIDE SEQUENCE [LARGE SCALE GENOMIC DNA]</scope>
    <source>
        <strain evidence="2 4">NCTC11188</strain>
    </source>
</reference>
<feature type="domain" description="Toxin YqcG C-terminal" evidence="1">
    <location>
        <begin position="291"/>
        <end position="349"/>
    </location>
</feature>
<evidence type="ECO:0000313" key="3">
    <source>
        <dbReference type="EMBL" id="TDP27799.1"/>
    </source>
</evidence>
<dbReference type="AlphaFoldDB" id="A0A379AUM3"/>
<dbReference type="RefSeq" id="WP_103852724.1">
    <property type="nucleotide sequence ID" value="NZ_PQVJ01000003.1"/>
</dbReference>
<proteinExistence type="predicted"/>
<evidence type="ECO:0000313" key="2">
    <source>
        <dbReference type="EMBL" id="SUB26037.1"/>
    </source>
</evidence>